<evidence type="ECO:0000256" key="3">
    <source>
        <dbReference type="ARBA" id="ARBA00022737"/>
    </source>
</evidence>
<dbReference type="EMBL" id="ML121555">
    <property type="protein sequence ID" value="RPB22031.1"/>
    <property type="molecule type" value="Genomic_DNA"/>
</dbReference>
<evidence type="ECO:0000256" key="7">
    <source>
        <dbReference type="PROSITE-ProRule" id="PRU00042"/>
    </source>
</evidence>
<reference evidence="10 11" key="1">
    <citation type="journal article" date="2018" name="Nat. Ecol. Evol.">
        <title>Pezizomycetes genomes reveal the molecular basis of ectomycorrhizal truffle lifestyle.</title>
        <authorList>
            <person name="Murat C."/>
            <person name="Payen T."/>
            <person name="Noel B."/>
            <person name="Kuo A."/>
            <person name="Morin E."/>
            <person name="Chen J."/>
            <person name="Kohler A."/>
            <person name="Krizsan K."/>
            <person name="Balestrini R."/>
            <person name="Da Silva C."/>
            <person name="Montanini B."/>
            <person name="Hainaut M."/>
            <person name="Levati E."/>
            <person name="Barry K.W."/>
            <person name="Belfiori B."/>
            <person name="Cichocki N."/>
            <person name="Clum A."/>
            <person name="Dockter R.B."/>
            <person name="Fauchery L."/>
            <person name="Guy J."/>
            <person name="Iotti M."/>
            <person name="Le Tacon F."/>
            <person name="Lindquist E.A."/>
            <person name="Lipzen A."/>
            <person name="Malagnac F."/>
            <person name="Mello A."/>
            <person name="Molinier V."/>
            <person name="Miyauchi S."/>
            <person name="Poulain J."/>
            <person name="Riccioni C."/>
            <person name="Rubini A."/>
            <person name="Sitrit Y."/>
            <person name="Splivallo R."/>
            <person name="Traeger S."/>
            <person name="Wang M."/>
            <person name="Zifcakova L."/>
            <person name="Wipf D."/>
            <person name="Zambonelli A."/>
            <person name="Paolocci F."/>
            <person name="Nowrousian M."/>
            <person name="Ottonello S."/>
            <person name="Baldrian P."/>
            <person name="Spatafora J.W."/>
            <person name="Henrissat B."/>
            <person name="Nagy L.G."/>
            <person name="Aury J.M."/>
            <person name="Wincker P."/>
            <person name="Grigoriev I.V."/>
            <person name="Bonfante P."/>
            <person name="Martin F.M."/>
        </authorList>
    </citation>
    <scope>NUCLEOTIDE SEQUENCE [LARGE SCALE GENOMIC DNA]</scope>
    <source>
        <strain evidence="10 11">ATCC MYA-4762</strain>
    </source>
</reference>
<dbReference type="SUPFAM" id="SSF57667">
    <property type="entry name" value="beta-beta-alpha zinc fingers"/>
    <property type="match status" value="2"/>
</dbReference>
<dbReference type="FunFam" id="3.30.160.60:FF:001666">
    <property type="entry name" value="MDS1 and EVI1 complex locus"/>
    <property type="match status" value="1"/>
</dbReference>
<dbReference type="GO" id="GO:0005634">
    <property type="term" value="C:nucleus"/>
    <property type="evidence" value="ECO:0007669"/>
    <property type="project" value="UniProtKB-SubCell"/>
</dbReference>
<keyword evidence="4 7" id="KW-0863">Zinc-finger</keyword>
<evidence type="ECO:0000313" key="11">
    <source>
        <dbReference type="Proteomes" id="UP000267821"/>
    </source>
</evidence>
<keyword evidence="3" id="KW-0677">Repeat</keyword>
<evidence type="ECO:0000259" key="9">
    <source>
        <dbReference type="PROSITE" id="PS50157"/>
    </source>
</evidence>
<dbReference type="Proteomes" id="UP000267821">
    <property type="component" value="Unassembled WGS sequence"/>
</dbReference>
<dbReference type="InterPro" id="IPR036236">
    <property type="entry name" value="Znf_C2H2_sf"/>
</dbReference>
<keyword evidence="6" id="KW-0539">Nucleus</keyword>
<evidence type="ECO:0000256" key="5">
    <source>
        <dbReference type="ARBA" id="ARBA00022833"/>
    </source>
</evidence>
<evidence type="ECO:0000256" key="8">
    <source>
        <dbReference type="SAM" id="MobiDB-lite"/>
    </source>
</evidence>
<dbReference type="AlphaFoldDB" id="A0A3N4LMW5"/>
<name>A0A3N4LMW5_9PEZI</name>
<evidence type="ECO:0000313" key="10">
    <source>
        <dbReference type="EMBL" id="RPB22031.1"/>
    </source>
</evidence>
<feature type="compositionally biased region" description="Low complexity" evidence="8">
    <location>
        <begin position="1"/>
        <end position="17"/>
    </location>
</feature>
<dbReference type="Pfam" id="PF00096">
    <property type="entry name" value="zf-C2H2"/>
    <property type="match status" value="3"/>
</dbReference>
<gene>
    <name evidence="10" type="ORF">L211DRAFT_789443</name>
</gene>
<protein>
    <recommendedName>
        <fullName evidence="9">C2H2-type domain-containing protein</fullName>
    </recommendedName>
</protein>
<dbReference type="InterPro" id="IPR013087">
    <property type="entry name" value="Znf_C2H2_type"/>
</dbReference>
<dbReference type="PROSITE" id="PS00028">
    <property type="entry name" value="ZINC_FINGER_C2H2_1"/>
    <property type="match status" value="2"/>
</dbReference>
<sequence length="99" mass="11355">MSATTPTTSFSPHTPLTPGGGRSKHTCTHCNQTFTRHHNLKSHLLTHSHEKPFPCQQCNARFRRLHDLKRHSKLHTGERPHMCEKCGRRFARGDALARH</sequence>
<feature type="domain" description="C2H2-type" evidence="9">
    <location>
        <begin position="81"/>
        <end position="99"/>
    </location>
</feature>
<dbReference type="STRING" id="1051890.A0A3N4LMW5"/>
<keyword evidence="2" id="KW-0479">Metal-binding</keyword>
<accession>A0A3N4LMW5</accession>
<dbReference type="GO" id="GO:0008270">
    <property type="term" value="F:zinc ion binding"/>
    <property type="evidence" value="ECO:0007669"/>
    <property type="project" value="UniProtKB-KW"/>
</dbReference>
<dbReference type="InParanoid" id="A0A3N4LMW5"/>
<evidence type="ECO:0000256" key="4">
    <source>
        <dbReference type="ARBA" id="ARBA00022771"/>
    </source>
</evidence>
<feature type="non-terminal residue" evidence="10">
    <location>
        <position position="99"/>
    </location>
</feature>
<feature type="domain" description="C2H2-type" evidence="9">
    <location>
        <begin position="25"/>
        <end position="52"/>
    </location>
</feature>
<feature type="domain" description="C2H2-type" evidence="9">
    <location>
        <begin position="53"/>
        <end position="80"/>
    </location>
</feature>
<evidence type="ECO:0000256" key="6">
    <source>
        <dbReference type="ARBA" id="ARBA00023242"/>
    </source>
</evidence>
<proteinExistence type="predicted"/>
<comment type="subcellular location">
    <subcellularLocation>
        <location evidence="1">Nucleus</location>
    </subcellularLocation>
</comment>
<dbReference type="PANTHER" id="PTHR24394">
    <property type="entry name" value="ZINC FINGER PROTEIN"/>
    <property type="match status" value="1"/>
</dbReference>
<dbReference type="Gene3D" id="3.30.160.60">
    <property type="entry name" value="Classic Zinc Finger"/>
    <property type="match status" value="3"/>
</dbReference>
<evidence type="ECO:0000256" key="1">
    <source>
        <dbReference type="ARBA" id="ARBA00004123"/>
    </source>
</evidence>
<evidence type="ECO:0000256" key="2">
    <source>
        <dbReference type="ARBA" id="ARBA00022723"/>
    </source>
</evidence>
<dbReference type="GO" id="GO:0000981">
    <property type="term" value="F:DNA-binding transcription factor activity, RNA polymerase II-specific"/>
    <property type="evidence" value="ECO:0007669"/>
    <property type="project" value="TreeGrafter"/>
</dbReference>
<dbReference type="OrthoDB" id="8117402at2759"/>
<dbReference type="PANTHER" id="PTHR24394:SF44">
    <property type="entry name" value="ZINC FINGER PROTEIN 271-LIKE"/>
    <property type="match status" value="1"/>
</dbReference>
<organism evidence="10 11">
    <name type="scientific">Terfezia boudieri ATCC MYA-4762</name>
    <dbReference type="NCBI Taxonomy" id="1051890"/>
    <lineage>
        <taxon>Eukaryota</taxon>
        <taxon>Fungi</taxon>
        <taxon>Dikarya</taxon>
        <taxon>Ascomycota</taxon>
        <taxon>Pezizomycotina</taxon>
        <taxon>Pezizomycetes</taxon>
        <taxon>Pezizales</taxon>
        <taxon>Pezizaceae</taxon>
        <taxon>Terfezia</taxon>
    </lineage>
</organism>
<dbReference type="SMART" id="SM00355">
    <property type="entry name" value="ZnF_C2H2"/>
    <property type="match status" value="3"/>
</dbReference>
<dbReference type="FunFam" id="3.30.160.60:FF:000690">
    <property type="entry name" value="Zinc finger protein 354C"/>
    <property type="match status" value="1"/>
</dbReference>
<feature type="region of interest" description="Disordered" evidence="8">
    <location>
        <begin position="1"/>
        <end position="25"/>
    </location>
</feature>
<keyword evidence="11" id="KW-1185">Reference proteome</keyword>
<dbReference type="PROSITE" id="PS50157">
    <property type="entry name" value="ZINC_FINGER_C2H2_2"/>
    <property type="match status" value="3"/>
</dbReference>
<keyword evidence="5" id="KW-0862">Zinc</keyword>